<evidence type="ECO:0000313" key="2">
    <source>
        <dbReference type="Proteomes" id="UP001228049"/>
    </source>
</evidence>
<keyword evidence="2" id="KW-1185">Reference proteome</keyword>
<reference evidence="1" key="1">
    <citation type="submission" date="2023-04" db="EMBL/GenBank/DDBJ databases">
        <title>Chromosome-level genome of Chaenocephalus aceratus.</title>
        <authorList>
            <person name="Park H."/>
        </authorList>
    </citation>
    <scope>NUCLEOTIDE SEQUENCE</scope>
    <source>
        <strain evidence="1">DE</strain>
        <tissue evidence="1">Muscle</tissue>
    </source>
</reference>
<dbReference type="EMBL" id="JASDAP010000024">
    <property type="protein sequence ID" value="KAK1882074.1"/>
    <property type="molecule type" value="Genomic_DNA"/>
</dbReference>
<accession>A0AAD9BHE0</accession>
<gene>
    <name evidence="1" type="ORF">KUDE01_025236</name>
</gene>
<proteinExistence type="predicted"/>
<evidence type="ECO:0000313" key="1">
    <source>
        <dbReference type="EMBL" id="KAK1882074.1"/>
    </source>
</evidence>
<name>A0AAD9BHE0_DISEL</name>
<protein>
    <submittedName>
        <fullName evidence="1">Usherin</fullName>
    </submittedName>
</protein>
<comment type="caution">
    <text evidence="1">The sequence shown here is derived from an EMBL/GenBank/DDBJ whole genome shotgun (WGS) entry which is preliminary data.</text>
</comment>
<organism evidence="1 2">
    <name type="scientific">Dissostichus eleginoides</name>
    <name type="common">Patagonian toothfish</name>
    <name type="synonym">Dissostichus amissus</name>
    <dbReference type="NCBI Taxonomy" id="100907"/>
    <lineage>
        <taxon>Eukaryota</taxon>
        <taxon>Metazoa</taxon>
        <taxon>Chordata</taxon>
        <taxon>Craniata</taxon>
        <taxon>Vertebrata</taxon>
        <taxon>Euteleostomi</taxon>
        <taxon>Actinopterygii</taxon>
        <taxon>Neopterygii</taxon>
        <taxon>Teleostei</taxon>
        <taxon>Neoteleostei</taxon>
        <taxon>Acanthomorphata</taxon>
        <taxon>Eupercaria</taxon>
        <taxon>Perciformes</taxon>
        <taxon>Notothenioidei</taxon>
        <taxon>Nototheniidae</taxon>
        <taxon>Dissostichus</taxon>
    </lineage>
</organism>
<dbReference type="AlphaFoldDB" id="A0AAD9BHE0"/>
<feature type="non-terminal residue" evidence="1">
    <location>
        <position position="1"/>
    </location>
</feature>
<dbReference type="Proteomes" id="UP001228049">
    <property type="component" value="Unassembled WGS sequence"/>
</dbReference>
<feature type="non-terminal residue" evidence="1">
    <location>
        <position position="99"/>
    </location>
</feature>
<sequence>VNKPPNSQLRAANSTAFWWLKWASGPWATSSAWFCCADCFGPELISQDWSERGASDASMYDHWECGQGAMLLWYHGLVYHVLTQVQNRTTKARGDVEDP</sequence>